<organism evidence="2 3">
    <name type="scientific">Peiella sedimenti</name>
    <dbReference type="NCBI Taxonomy" id="3061083"/>
    <lineage>
        <taxon>Bacteria</taxon>
        <taxon>Pseudomonadati</taxon>
        <taxon>Pseudomonadota</taxon>
        <taxon>Alphaproteobacteria</taxon>
        <taxon>Caulobacterales</taxon>
        <taxon>Caulobacteraceae</taxon>
        <taxon>Peiella</taxon>
    </lineage>
</organism>
<protein>
    <submittedName>
        <fullName evidence="2">Uncharacterized protein</fullName>
    </submittedName>
</protein>
<feature type="signal peptide" evidence="1">
    <location>
        <begin position="1"/>
        <end position="19"/>
    </location>
</feature>
<comment type="caution">
    <text evidence="2">The sequence shown here is derived from an EMBL/GenBank/DDBJ whole genome shotgun (WGS) entry which is preliminary data.</text>
</comment>
<dbReference type="RefSeq" id="WP_302109156.1">
    <property type="nucleotide sequence ID" value="NZ_JAUKTR010000001.1"/>
</dbReference>
<reference evidence="2" key="1">
    <citation type="submission" date="2023-07" db="EMBL/GenBank/DDBJ databases">
        <title>Brevundimonas soil sp. nov., isolated from the soil of chemical plant.</title>
        <authorList>
            <person name="Wu N."/>
        </authorList>
    </citation>
    <scope>NUCLEOTIDE SEQUENCE</scope>
    <source>
        <strain evidence="2">XZ-24</strain>
    </source>
</reference>
<evidence type="ECO:0000313" key="3">
    <source>
        <dbReference type="Proteomes" id="UP001169063"/>
    </source>
</evidence>
<evidence type="ECO:0000313" key="2">
    <source>
        <dbReference type="EMBL" id="MDO1558761.1"/>
    </source>
</evidence>
<gene>
    <name evidence="2" type="ORF">Q0812_04895</name>
</gene>
<feature type="chain" id="PRO_5047099563" evidence="1">
    <location>
        <begin position="20"/>
        <end position="307"/>
    </location>
</feature>
<proteinExistence type="predicted"/>
<keyword evidence="1" id="KW-0732">Signal</keyword>
<keyword evidence="3" id="KW-1185">Reference proteome</keyword>
<dbReference type="EMBL" id="JAUKTR010000001">
    <property type="protein sequence ID" value="MDO1558761.1"/>
    <property type="molecule type" value="Genomic_DNA"/>
</dbReference>
<dbReference type="Proteomes" id="UP001169063">
    <property type="component" value="Unassembled WGS sequence"/>
</dbReference>
<evidence type="ECO:0000256" key="1">
    <source>
        <dbReference type="SAM" id="SignalP"/>
    </source>
</evidence>
<accession>A0ABT8SJK5</accession>
<name>A0ABT8SJK5_9CAUL</name>
<sequence length="307" mass="33317">MSLIALMLAAALQAQPAAAPTDQATPVDEVVVEGSRIREAIDEYLEAIPGIRPGGRMVRWDRELCGEVFNMDPAHAQVLLDRIAQVALELGLEPGGPGCEPNLTIVLAGDGDQMAHQISNERRTSMMIPPDAMGAGVNTGSPRQLRQWVNSSRPVRWWIVTQWAAADDGSAPVMVAGVDFPAVRGGSCGSHVAGCSREDILKSVIVVDAAQIGSVRFGDLADYLAMVSLVQIDPASDTSQMDTILNLFNSNYQGVPPTGLTDWDRAYLQSVYEARRGVFRVNQQMNDVRRRMRDRLGGDEGPLRPRN</sequence>